<name>Q2FUJ5_METHJ</name>
<protein>
    <recommendedName>
        <fullName evidence="3">DUF3782 domain-containing protein</fullName>
    </recommendedName>
</protein>
<dbReference type="PANTHER" id="PTHR38753">
    <property type="entry name" value="SLR1441 PROTEIN"/>
    <property type="match status" value="1"/>
</dbReference>
<evidence type="ECO:0000313" key="1">
    <source>
        <dbReference type="EMBL" id="ABD42813.1"/>
    </source>
</evidence>
<dbReference type="KEGG" id="mhu:Mhun_3127"/>
<dbReference type="InParanoid" id="Q2FUJ5"/>
<dbReference type="SUPFAM" id="SSF52980">
    <property type="entry name" value="Restriction endonuclease-like"/>
    <property type="match status" value="1"/>
</dbReference>
<dbReference type="HOGENOM" id="CLU_081497_0_0_2"/>
<dbReference type="EMBL" id="CP000254">
    <property type="protein sequence ID" value="ABD42813.1"/>
    <property type="molecule type" value="Genomic_DNA"/>
</dbReference>
<keyword evidence="2" id="KW-1185">Reference proteome</keyword>
<organism evidence="1 2">
    <name type="scientific">Methanospirillum hungatei JF-1 (strain ATCC 27890 / DSM 864 / NBRC 100397 / JF-1)</name>
    <dbReference type="NCBI Taxonomy" id="323259"/>
    <lineage>
        <taxon>Archaea</taxon>
        <taxon>Methanobacteriati</taxon>
        <taxon>Methanobacteriota</taxon>
        <taxon>Stenosarchaea group</taxon>
        <taxon>Methanomicrobia</taxon>
        <taxon>Methanomicrobiales</taxon>
        <taxon>Methanospirillaceae</taxon>
        <taxon>Methanospirillum</taxon>
    </lineage>
</organism>
<dbReference type="InterPro" id="IPR011335">
    <property type="entry name" value="Restrct_endonuc-II-like"/>
</dbReference>
<dbReference type="Proteomes" id="UP000001941">
    <property type="component" value="Chromosome"/>
</dbReference>
<dbReference type="RefSeq" id="WP_011450059.1">
    <property type="nucleotide sequence ID" value="NC_007796.1"/>
</dbReference>
<proteinExistence type="predicted"/>
<dbReference type="EnsemblBacteria" id="ABD42813">
    <property type="protein sequence ID" value="ABD42813"/>
    <property type="gene ID" value="Mhun_3127"/>
</dbReference>
<dbReference type="PANTHER" id="PTHR38753:SF1">
    <property type="entry name" value="SLR1441 PROTEIN"/>
    <property type="match status" value="1"/>
</dbReference>
<accession>Q2FUJ5</accession>
<dbReference type="AlphaFoldDB" id="Q2FUJ5"/>
<evidence type="ECO:0008006" key="3">
    <source>
        <dbReference type="Google" id="ProtNLM"/>
    </source>
</evidence>
<dbReference type="STRING" id="323259.Mhun_3127"/>
<evidence type="ECO:0000313" key="2">
    <source>
        <dbReference type="Proteomes" id="UP000001941"/>
    </source>
</evidence>
<dbReference type="GeneID" id="3923955"/>
<dbReference type="eggNOG" id="arCOG01426">
    <property type="taxonomic scope" value="Archaea"/>
</dbReference>
<gene>
    <name evidence="1" type="ordered locus">Mhun_3127</name>
</gene>
<sequence>MVPSSKTNSSPPADTESINSPLSFEKVWLMFQETDKRFKETDKILTEKFQETDRLLTEKFQETDRILTEKFQETDNKFKETDKKLNKLEQLFTSQWGKLVESLVEGDVIKILNERGIEVTDTLRRRTGRRDGIDYEFDIIAINGTDIVIIEVKTTLRPGDVRDFLKKLKQAKNWMPEYSDKNIYGAMAFISEDAGTAAMAEKKGLFVIRATGDSASIINQENFQPKIW</sequence>
<reference evidence="2" key="1">
    <citation type="journal article" date="2016" name="Stand. Genomic Sci.">
        <title>Complete genome sequence of Methanospirillum hungatei type strain JF1.</title>
        <authorList>
            <person name="Gunsalus R.P."/>
            <person name="Cook L.E."/>
            <person name="Crable B."/>
            <person name="Rohlin L."/>
            <person name="McDonald E."/>
            <person name="Mouttaki H."/>
            <person name="Sieber J.R."/>
            <person name="Poweleit N."/>
            <person name="Zhou H."/>
            <person name="Lapidus A.L."/>
            <person name="Daligault H.E."/>
            <person name="Land M."/>
            <person name="Gilna P."/>
            <person name="Ivanova N."/>
            <person name="Kyrpides N."/>
            <person name="Culley D.E."/>
            <person name="McInerney M.J."/>
        </authorList>
    </citation>
    <scope>NUCLEOTIDE SEQUENCE [LARGE SCALE GENOMIC DNA]</scope>
    <source>
        <strain evidence="2">ATCC 27890 / DSM 864 / NBRC 100397 / JF-1</strain>
    </source>
</reference>